<dbReference type="EC" id="2.1.1.266" evidence="1"/>
<evidence type="ECO:0000313" key="3">
    <source>
        <dbReference type="Proteomes" id="UP000541347"/>
    </source>
</evidence>
<feature type="binding site" evidence="1">
    <location>
        <position position="41"/>
    </location>
    <ligand>
        <name>S-adenosyl-L-methionine</name>
        <dbReference type="ChEBI" id="CHEBI:59789"/>
    </ligand>
</feature>
<evidence type="ECO:0000256" key="1">
    <source>
        <dbReference type="HAMAP-Rule" id="MF_00934"/>
    </source>
</evidence>
<dbReference type="InterPro" id="IPR029063">
    <property type="entry name" value="SAM-dependent_MTases_sf"/>
</dbReference>
<feature type="binding site" evidence="1">
    <location>
        <begin position="145"/>
        <end position="146"/>
    </location>
    <ligand>
        <name>S-adenosyl-L-methionine</name>
        <dbReference type="ChEBI" id="CHEBI:59789"/>
    </ligand>
</feature>
<dbReference type="Gene3D" id="3.40.50.150">
    <property type="entry name" value="Vaccinia Virus protein VP39"/>
    <property type="match status" value="1"/>
</dbReference>
<gene>
    <name evidence="1 2" type="primary">rlmJ</name>
    <name evidence="2" type="ORF">GWI71_06345</name>
</gene>
<dbReference type="EMBL" id="JAABLP010000002">
    <property type="protein sequence ID" value="NBN63297.1"/>
    <property type="molecule type" value="Genomic_DNA"/>
</dbReference>
<protein>
    <recommendedName>
        <fullName evidence="1">Ribosomal RNA large subunit methyltransferase J</fullName>
        <ecNumber evidence="1">2.1.1.266</ecNumber>
    </recommendedName>
    <alternativeName>
        <fullName evidence="1">23S rRNA (adenine(2030)-N6)-methyltransferase</fullName>
    </alternativeName>
    <alternativeName>
        <fullName evidence="1">23S rRNA m6A2030 methyltransferase</fullName>
    </alternativeName>
</protein>
<accession>A0ABW9ZEN6</accession>
<dbReference type="HAMAP" id="MF_00934">
    <property type="entry name" value="23SrRNA_methyltr_J"/>
    <property type="match status" value="1"/>
</dbReference>
<feature type="binding site" evidence="1">
    <location>
        <position position="166"/>
    </location>
    <ligand>
        <name>S-adenosyl-L-methionine</name>
        <dbReference type="ChEBI" id="CHEBI:59789"/>
    </ligand>
</feature>
<organism evidence="2 3">
    <name type="scientific">Pannonibacter tanglangensis</name>
    <dbReference type="NCBI Taxonomy" id="2750084"/>
    <lineage>
        <taxon>Bacteria</taxon>
        <taxon>Pseudomonadati</taxon>
        <taxon>Pseudomonadota</taxon>
        <taxon>Alphaproteobacteria</taxon>
        <taxon>Hyphomicrobiales</taxon>
        <taxon>Stappiaceae</taxon>
        <taxon>Pannonibacter</taxon>
    </lineage>
</organism>
<evidence type="ECO:0000313" key="2">
    <source>
        <dbReference type="EMBL" id="NBN63297.1"/>
    </source>
</evidence>
<name>A0ABW9ZEN6_9HYPH</name>
<dbReference type="InterPro" id="IPR007473">
    <property type="entry name" value="RlmJ"/>
</dbReference>
<comment type="catalytic activity">
    <reaction evidence="1">
        <text>adenosine(2030) in 23S rRNA + S-adenosyl-L-methionine = N(6)-methyladenosine(2030) in 23S rRNA + S-adenosyl-L-homocysteine + H(+)</text>
        <dbReference type="Rhea" id="RHEA:43736"/>
        <dbReference type="Rhea" id="RHEA-COMP:10668"/>
        <dbReference type="Rhea" id="RHEA-COMP:10669"/>
        <dbReference type="ChEBI" id="CHEBI:15378"/>
        <dbReference type="ChEBI" id="CHEBI:57856"/>
        <dbReference type="ChEBI" id="CHEBI:59789"/>
        <dbReference type="ChEBI" id="CHEBI:74411"/>
        <dbReference type="ChEBI" id="CHEBI:74449"/>
        <dbReference type="EC" id="2.1.1.266"/>
    </reaction>
</comment>
<proteinExistence type="inferred from homology"/>
<keyword evidence="1" id="KW-0698">rRNA processing</keyword>
<sequence>MNYRHAYHAGNIGDVLKHAVLAACLTYLKRKDQPFRVIDTHAGIGAYPLALEEMQKTGEWQRGIGRVLAEARPDAVARILAPWLEAVAAANPAGPLEIYPGSPMLARMLMRPQDRLTLTELHPADHATLAGRFAGDWQVKVIHLDGWLALGSFVPPKEKRGLVLIDPAFEVTDEFERIADGLVKAWKRWTNGMYLVWYPLKDRKGIDRFHRTLEEAGVRDVLTLELSIGRSDPDSPMRGSGMTLVNAPYTLADDMRVALPWLRDVLGEGPDAAAVVRQIIPE</sequence>
<keyword evidence="1" id="KW-0808">Transferase</keyword>
<keyword evidence="1" id="KW-0489">Methyltransferase</keyword>
<feature type="active site" description="Proton acceptor" evidence="1">
    <location>
        <position position="166"/>
    </location>
</feature>
<dbReference type="PANTHER" id="PTHR37426:SF1">
    <property type="entry name" value="RIBOSOMAL RNA LARGE SUBUNIT METHYLTRANSFERASE J"/>
    <property type="match status" value="1"/>
</dbReference>
<comment type="similarity">
    <text evidence="1">Belongs to the RlmJ family.</text>
</comment>
<dbReference type="Pfam" id="PF04378">
    <property type="entry name" value="RsmJ"/>
    <property type="match status" value="1"/>
</dbReference>
<keyword evidence="1" id="KW-0949">S-adenosyl-L-methionine</keyword>
<keyword evidence="3" id="KW-1185">Reference proteome</keyword>
<feature type="binding site" evidence="1">
    <location>
        <position position="18"/>
    </location>
    <ligand>
        <name>S-adenosyl-L-methionine</name>
        <dbReference type="ChEBI" id="CHEBI:59789"/>
    </ligand>
</feature>
<feature type="binding site" evidence="1">
    <location>
        <position position="102"/>
    </location>
    <ligand>
        <name>S-adenosyl-L-methionine</name>
        <dbReference type="ChEBI" id="CHEBI:59789"/>
    </ligand>
</feature>
<dbReference type="Proteomes" id="UP000541347">
    <property type="component" value="Unassembled WGS sequence"/>
</dbReference>
<comment type="function">
    <text evidence="1">Specifically methylates the adenine in position 2030 of 23S rRNA.</text>
</comment>
<feature type="binding site" evidence="1">
    <location>
        <position position="120"/>
    </location>
    <ligand>
        <name>S-adenosyl-L-methionine</name>
        <dbReference type="ChEBI" id="CHEBI:59789"/>
    </ligand>
</feature>
<comment type="subunit">
    <text evidence="1">Monomer.</text>
</comment>
<feature type="site" description="Interaction with substrate rRNA" evidence="1">
    <location>
        <position position="3"/>
    </location>
</feature>
<keyword evidence="1" id="KW-0694">RNA-binding</keyword>
<reference evidence="2 3" key="1">
    <citation type="submission" date="2020-01" db="EMBL/GenBank/DDBJ databases">
        <authorList>
            <person name="Peng S.Y."/>
            <person name="Li J."/>
            <person name="Wang M."/>
            <person name="Wang L."/>
            <person name="Wang C.Q."/>
            <person name="Wang J.R."/>
        </authorList>
    </citation>
    <scope>NUCLEOTIDE SEQUENCE [LARGE SCALE GENOMIC DNA]</scope>
    <source>
        <strain evidence="2 3">XCT-34</strain>
    </source>
</reference>
<dbReference type="PANTHER" id="PTHR37426">
    <property type="entry name" value="RIBOSOMAL RNA LARGE SUBUNIT METHYLTRANSFERASE J"/>
    <property type="match status" value="1"/>
</dbReference>
<dbReference type="RefSeq" id="WP_161675089.1">
    <property type="nucleotide sequence ID" value="NZ_JAABLP010000002.1"/>
</dbReference>
<comment type="caution">
    <text evidence="2">The sequence shown here is derived from an EMBL/GenBank/DDBJ whole genome shotgun (WGS) entry which is preliminary data.</text>
</comment>
<dbReference type="SUPFAM" id="SSF53335">
    <property type="entry name" value="S-adenosyl-L-methionine-dependent methyltransferases"/>
    <property type="match status" value="1"/>
</dbReference>